<dbReference type="GO" id="GO:0004754">
    <property type="term" value="F:saccharopine dehydrogenase (NAD+, L-lysine-forming) activity"/>
    <property type="evidence" value="ECO:0007669"/>
    <property type="project" value="UniProtKB-EC"/>
</dbReference>
<organism evidence="18 19">
    <name type="scientific">Pseudovirgaria hyperparasitica</name>
    <dbReference type="NCBI Taxonomy" id="470096"/>
    <lineage>
        <taxon>Eukaryota</taxon>
        <taxon>Fungi</taxon>
        <taxon>Dikarya</taxon>
        <taxon>Ascomycota</taxon>
        <taxon>Pezizomycotina</taxon>
        <taxon>Dothideomycetes</taxon>
        <taxon>Dothideomycetes incertae sedis</taxon>
        <taxon>Acrospermales</taxon>
        <taxon>Acrospermaceae</taxon>
        <taxon>Pseudovirgaria</taxon>
    </lineage>
</organism>
<evidence type="ECO:0000256" key="5">
    <source>
        <dbReference type="ARBA" id="ARBA00021221"/>
    </source>
</evidence>
<evidence type="ECO:0000259" key="17">
    <source>
        <dbReference type="SMART" id="SM01003"/>
    </source>
</evidence>
<evidence type="ECO:0000259" key="16">
    <source>
        <dbReference type="SMART" id="SM01002"/>
    </source>
</evidence>
<dbReference type="EC" id="1.5.1.7" evidence="4 13"/>
<evidence type="ECO:0000256" key="11">
    <source>
        <dbReference type="ARBA" id="ARBA00033228"/>
    </source>
</evidence>
<evidence type="ECO:0000256" key="15">
    <source>
        <dbReference type="PIRSR" id="PIRSR018250-3"/>
    </source>
</evidence>
<evidence type="ECO:0000256" key="1">
    <source>
        <dbReference type="ARBA" id="ARBA00004884"/>
    </source>
</evidence>
<feature type="active site" description="Proton acceptor" evidence="14">
    <location>
        <position position="82"/>
    </location>
</feature>
<dbReference type="OrthoDB" id="265306at2759"/>
<dbReference type="EMBL" id="ML996566">
    <property type="protein sequence ID" value="KAF2761940.1"/>
    <property type="molecule type" value="Genomic_DNA"/>
</dbReference>
<name>A0A6A6WIN9_9PEZI</name>
<feature type="binding site" evidence="15">
    <location>
        <begin position="214"/>
        <end position="215"/>
    </location>
    <ligand>
        <name>NAD(+)</name>
        <dbReference type="ChEBI" id="CHEBI:57540"/>
    </ligand>
</feature>
<keyword evidence="19" id="KW-1185">Reference proteome</keyword>
<dbReference type="InterPro" id="IPR007698">
    <property type="entry name" value="AlaDH/PNT_NAD(H)-bd"/>
</dbReference>
<dbReference type="GO" id="GO:0019878">
    <property type="term" value="P:lysine biosynthetic process via aminoadipic acid"/>
    <property type="evidence" value="ECO:0007669"/>
    <property type="project" value="UniProtKB-UniPathway"/>
</dbReference>
<evidence type="ECO:0000256" key="8">
    <source>
        <dbReference type="ARBA" id="ARBA00023027"/>
    </source>
</evidence>
<comment type="subunit">
    <text evidence="3">Monomer.</text>
</comment>
<dbReference type="SMART" id="SM01002">
    <property type="entry name" value="AlaDh_PNT_C"/>
    <property type="match status" value="1"/>
</dbReference>
<dbReference type="CDD" id="cd12188">
    <property type="entry name" value="SDH"/>
    <property type="match status" value="1"/>
</dbReference>
<dbReference type="Pfam" id="PF05222">
    <property type="entry name" value="AlaDh_PNT_N"/>
    <property type="match status" value="1"/>
</dbReference>
<dbReference type="SMART" id="SM01003">
    <property type="entry name" value="AlaDh_PNT_N"/>
    <property type="match status" value="1"/>
</dbReference>
<feature type="binding site" evidence="15">
    <location>
        <position position="263"/>
    </location>
    <ligand>
        <name>NAD(+)</name>
        <dbReference type="ChEBI" id="CHEBI:57540"/>
    </ligand>
</feature>
<feature type="binding site" evidence="15">
    <location>
        <position position="134"/>
    </location>
    <ligand>
        <name>NAD(+)</name>
        <dbReference type="ChEBI" id="CHEBI:57540"/>
    </ligand>
</feature>
<protein>
    <recommendedName>
        <fullName evidence="5 13">Saccharopine dehydrogenase [NAD(+), L-lysine-forming]</fullName>
        <shortName evidence="13">SDH</shortName>
        <ecNumber evidence="4 13">1.5.1.7</ecNumber>
    </recommendedName>
    <alternativeName>
        <fullName evidence="11 13">Lysine--2-oxoglutarate reductase</fullName>
    </alternativeName>
</protein>
<dbReference type="SUPFAM" id="SSF52283">
    <property type="entry name" value="Formate/glycerate dehydrogenase catalytic domain-like"/>
    <property type="match status" value="1"/>
</dbReference>
<feature type="domain" description="Alanine dehydrogenase/pyridine nucleotide transhydrogenase N-terminal" evidence="17">
    <location>
        <begin position="8"/>
        <end position="146"/>
    </location>
</feature>
<dbReference type="AlphaFoldDB" id="A0A6A6WIN9"/>
<gene>
    <name evidence="18" type="ORF">EJ05DRAFT_189898</name>
</gene>
<evidence type="ECO:0000256" key="13">
    <source>
        <dbReference type="PIRNR" id="PIRNR018250"/>
    </source>
</evidence>
<dbReference type="InterPro" id="IPR051168">
    <property type="entry name" value="AASS"/>
</dbReference>
<dbReference type="PANTHER" id="PTHR11133:SF23">
    <property type="entry name" value="SACCHAROPINE DEHYDROGENASE [NAD(+), L-LYSINE-FORMING]"/>
    <property type="match status" value="1"/>
</dbReference>
<dbReference type="GO" id="GO:0005737">
    <property type="term" value="C:cytoplasm"/>
    <property type="evidence" value="ECO:0007669"/>
    <property type="project" value="TreeGrafter"/>
</dbReference>
<keyword evidence="10" id="KW-1015">Disulfide bond</keyword>
<feature type="domain" description="Alanine dehydrogenase/pyridine nucleotide transhydrogenase NAD(H)-binding" evidence="16">
    <location>
        <begin position="186"/>
        <end position="330"/>
    </location>
</feature>
<feature type="active site" description="Proton donor" evidence="14">
    <location>
        <position position="100"/>
    </location>
</feature>
<keyword evidence="6 13" id="KW-0028">Amino-acid biosynthesis</keyword>
<comment type="pathway">
    <text evidence="1 13">Amino-acid biosynthesis; L-lysine biosynthesis via AAA pathway; L-lysine from L-alpha-aminoadipate (fungal route): step 3/3.</text>
</comment>
<feature type="binding site" evidence="15">
    <location>
        <begin position="331"/>
        <end position="334"/>
    </location>
    <ligand>
        <name>NAD(+)</name>
        <dbReference type="ChEBI" id="CHEBI:57540"/>
    </ligand>
</feature>
<dbReference type="RefSeq" id="XP_033604391.1">
    <property type="nucleotide sequence ID" value="XM_033739671.1"/>
</dbReference>
<evidence type="ECO:0000256" key="7">
    <source>
        <dbReference type="ARBA" id="ARBA00023002"/>
    </source>
</evidence>
<evidence type="ECO:0000256" key="12">
    <source>
        <dbReference type="ARBA" id="ARBA00047860"/>
    </source>
</evidence>
<dbReference type="GeneID" id="54480725"/>
<feature type="binding site" evidence="15">
    <location>
        <position position="238"/>
    </location>
    <ligand>
        <name>NAD(+)</name>
        <dbReference type="ChEBI" id="CHEBI:57540"/>
    </ligand>
</feature>
<keyword evidence="9 13" id="KW-0457">Lysine biosynthesis</keyword>
<feature type="binding site" evidence="15">
    <location>
        <position position="290"/>
    </location>
    <ligand>
        <name>NAD(+)</name>
        <dbReference type="ChEBI" id="CHEBI:57540"/>
    </ligand>
</feature>
<evidence type="ECO:0000256" key="9">
    <source>
        <dbReference type="ARBA" id="ARBA00023154"/>
    </source>
</evidence>
<evidence type="ECO:0000256" key="14">
    <source>
        <dbReference type="PIRSR" id="PIRSR018250-1"/>
    </source>
</evidence>
<feature type="binding site" evidence="15">
    <location>
        <position position="242"/>
    </location>
    <ligand>
        <name>NAD(+)</name>
        <dbReference type="ChEBI" id="CHEBI:57540"/>
    </ligand>
</feature>
<dbReference type="SUPFAM" id="SSF51735">
    <property type="entry name" value="NAD(P)-binding Rossmann-fold domains"/>
    <property type="match status" value="1"/>
</dbReference>
<sequence>MSSYPVLHLRQEQRPYEHRAFSPDVVGKLVAAGYPVHVERSSTDPSYERIFKDQEYSDAGAKLVDTHTWTDADKGTLILGLKELPEEDFPLKNDHIQFSHCYKDQGGWEKVLGRFPRGGSTLYDLEFLVDEQGRRVSAFGYHAGFAGAALALKVWAWQLTHPASEPLPSVENFTSGRGYYLNEEELVQQIREDVAAGEKVAGRKPHAMILGALGRCGRGAADMFKRAGLTDENLTKWDLNETKDKQGPYKEIVDSDIFLNAIYLSDPIPPFVNQETLSSPDRKLTVVCDVSCDTSNPHNPIPIYNTLTTFTKPTLPVKVPSSELPLSVIAIDHLPSMMPREASDAFSQGLLESLLTLKDRDSAPVWKRAEDLFKKHVSRLPPGLQKKEV</sequence>
<dbReference type="PIRSF" id="PIRSF018250">
    <property type="entry name" value="Saccharopine_DH_Lys"/>
    <property type="match status" value="1"/>
</dbReference>
<evidence type="ECO:0000256" key="3">
    <source>
        <dbReference type="ARBA" id="ARBA00011245"/>
    </source>
</evidence>
<evidence type="ECO:0000256" key="6">
    <source>
        <dbReference type="ARBA" id="ARBA00022605"/>
    </source>
</evidence>
<evidence type="ECO:0000313" key="18">
    <source>
        <dbReference type="EMBL" id="KAF2761940.1"/>
    </source>
</evidence>
<accession>A0A6A6WIN9</accession>
<comment type="similarity">
    <text evidence="2 13">Belongs to the AlaDH/PNT family.</text>
</comment>
<evidence type="ECO:0000256" key="2">
    <source>
        <dbReference type="ARBA" id="ARBA00005689"/>
    </source>
</evidence>
<evidence type="ECO:0000313" key="19">
    <source>
        <dbReference type="Proteomes" id="UP000799437"/>
    </source>
</evidence>
<evidence type="ECO:0000256" key="10">
    <source>
        <dbReference type="ARBA" id="ARBA00023157"/>
    </source>
</evidence>
<comment type="catalytic activity">
    <reaction evidence="12 13">
        <text>L-saccharopine + NAD(+) + H2O = L-lysine + 2-oxoglutarate + NADH + H(+)</text>
        <dbReference type="Rhea" id="RHEA:12440"/>
        <dbReference type="ChEBI" id="CHEBI:15377"/>
        <dbReference type="ChEBI" id="CHEBI:15378"/>
        <dbReference type="ChEBI" id="CHEBI:16810"/>
        <dbReference type="ChEBI" id="CHEBI:32551"/>
        <dbReference type="ChEBI" id="CHEBI:57540"/>
        <dbReference type="ChEBI" id="CHEBI:57945"/>
        <dbReference type="ChEBI" id="CHEBI:57951"/>
        <dbReference type="EC" id="1.5.1.7"/>
    </reaction>
</comment>
<dbReference type="PANTHER" id="PTHR11133">
    <property type="entry name" value="SACCHAROPINE DEHYDROGENASE"/>
    <property type="match status" value="1"/>
</dbReference>
<proteinExistence type="inferred from homology"/>
<dbReference type="InterPro" id="IPR036291">
    <property type="entry name" value="NAD(P)-bd_dom_sf"/>
</dbReference>
<keyword evidence="7 13" id="KW-0560">Oxidoreductase</keyword>
<dbReference type="FunFam" id="3.40.50.720:FF:000217">
    <property type="entry name" value="Saccharopine dehydrogenase [NAD(+), L-lysine-forming]"/>
    <property type="match status" value="1"/>
</dbReference>
<dbReference type="InterPro" id="IPR007886">
    <property type="entry name" value="AlaDH/PNT_N"/>
</dbReference>
<evidence type="ECO:0000256" key="4">
    <source>
        <dbReference type="ARBA" id="ARBA00012847"/>
    </source>
</evidence>
<dbReference type="UniPathway" id="UPA00033">
    <property type="reaction ID" value="UER00034"/>
</dbReference>
<dbReference type="InterPro" id="IPR027281">
    <property type="entry name" value="Lys1"/>
</dbReference>
<reference evidence="18" key="1">
    <citation type="journal article" date="2020" name="Stud. Mycol.">
        <title>101 Dothideomycetes genomes: a test case for predicting lifestyles and emergence of pathogens.</title>
        <authorList>
            <person name="Haridas S."/>
            <person name="Albert R."/>
            <person name="Binder M."/>
            <person name="Bloem J."/>
            <person name="Labutti K."/>
            <person name="Salamov A."/>
            <person name="Andreopoulos B."/>
            <person name="Baker S."/>
            <person name="Barry K."/>
            <person name="Bills G."/>
            <person name="Bluhm B."/>
            <person name="Cannon C."/>
            <person name="Castanera R."/>
            <person name="Culley D."/>
            <person name="Daum C."/>
            <person name="Ezra D."/>
            <person name="Gonzalez J."/>
            <person name="Henrissat B."/>
            <person name="Kuo A."/>
            <person name="Liang C."/>
            <person name="Lipzen A."/>
            <person name="Lutzoni F."/>
            <person name="Magnuson J."/>
            <person name="Mondo S."/>
            <person name="Nolan M."/>
            <person name="Ohm R."/>
            <person name="Pangilinan J."/>
            <person name="Park H.-J."/>
            <person name="Ramirez L."/>
            <person name="Alfaro M."/>
            <person name="Sun H."/>
            <person name="Tritt A."/>
            <person name="Yoshinaga Y."/>
            <person name="Zwiers L.-H."/>
            <person name="Turgeon B."/>
            <person name="Goodwin S."/>
            <person name="Spatafora J."/>
            <person name="Crous P."/>
            <person name="Grigoriev I."/>
        </authorList>
    </citation>
    <scope>NUCLEOTIDE SEQUENCE</scope>
    <source>
        <strain evidence="18">CBS 121739</strain>
    </source>
</reference>
<keyword evidence="8 13" id="KW-0520">NAD</keyword>
<dbReference type="Proteomes" id="UP000799437">
    <property type="component" value="Unassembled WGS sequence"/>
</dbReference>
<dbReference type="Gene3D" id="3.40.50.720">
    <property type="entry name" value="NAD(P)-binding Rossmann-like Domain"/>
    <property type="match status" value="1"/>
</dbReference>